<dbReference type="EMBL" id="JAEACU010000009">
    <property type="protein sequence ID" value="KAH7518109.1"/>
    <property type="molecule type" value="Genomic_DNA"/>
</dbReference>
<proteinExistence type="predicted"/>
<dbReference type="InterPro" id="IPR023614">
    <property type="entry name" value="Porin_dom_sf"/>
</dbReference>
<evidence type="ECO:0000313" key="2">
    <source>
        <dbReference type="Proteomes" id="UP000813462"/>
    </source>
</evidence>
<name>A0A978UTA9_ZIZJJ</name>
<accession>A0A978UTA9</accession>
<dbReference type="AlphaFoldDB" id="A0A978UTA9"/>
<reference evidence="1" key="1">
    <citation type="journal article" date="2021" name="Front. Plant Sci.">
        <title>Chromosome-Scale Genome Assembly for Chinese Sour Jujube and Insights Into Its Genome Evolution and Domestication Signature.</title>
        <authorList>
            <person name="Shen L.-Y."/>
            <person name="Luo H."/>
            <person name="Wang X.-L."/>
            <person name="Wang X.-M."/>
            <person name="Qiu X.-J."/>
            <person name="Liu H."/>
            <person name="Zhou S.-S."/>
            <person name="Jia K.-H."/>
            <person name="Nie S."/>
            <person name="Bao Y.-T."/>
            <person name="Zhang R.-G."/>
            <person name="Yun Q.-Z."/>
            <person name="Chai Y.-H."/>
            <person name="Lu J.-Y."/>
            <person name="Li Y."/>
            <person name="Zhao S.-W."/>
            <person name="Mao J.-F."/>
            <person name="Jia S.-G."/>
            <person name="Mao Y.-M."/>
        </authorList>
    </citation>
    <scope>NUCLEOTIDE SEQUENCE</scope>
    <source>
        <strain evidence="1">AT0</strain>
        <tissue evidence="1">Leaf</tissue>
    </source>
</reference>
<organism evidence="1 2">
    <name type="scientific">Ziziphus jujuba var. spinosa</name>
    <dbReference type="NCBI Taxonomy" id="714518"/>
    <lineage>
        <taxon>Eukaryota</taxon>
        <taxon>Viridiplantae</taxon>
        <taxon>Streptophyta</taxon>
        <taxon>Embryophyta</taxon>
        <taxon>Tracheophyta</taxon>
        <taxon>Spermatophyta</taxon>
        <taxon>Magnoliopsida</taxon>
        <taxon>eudicotyledons</taxon>
        <taxon>Gunneridae</taxon>
        <taxon>Pentapetalae</taxon>
        <taxon>rosids</taxon>
        <taxon>fabids</taxon>
        <taxon>Rosales</taxon>
        <taxon>Rhamnaceae</taxon>
        <taxon>Paliureae</taxon>
        <taxon>Ziziphus</taxon>
    </lineage>
</organism>
<comment type="caution">
    <text evidence="1">The sequence shown here is derived from an EMBL/GenBank/DDBJ whole genome shotgun (WGS) entry which is preliminary data.</text>
</comment>
<evidence type="ECO:0000313" key="1">
    <source>
        <dbReference type="EMBL" id="KAH7518109.1"/>
    </source>
</evidence>
<dbReference type="Proteomes" id="UP000813462">
    <property type="component" value="Unassembled WGS sequence"/>
</dbReference>
<dbReference type="Gene3D" id="2.40.160.10">
    <property type="entry name" value="Porin"/>
    <property type="match status" value="1"/>
</dbReference>
<sequence>MFLPLLSTQAMASFKLLDYISKPKISASTLTLTKKFLPSTKTTASFNLLDYSSSKNLDESHTSKDRHGLPTFVSSGENSFRFQFLYENAALDISTAMKPSPEISFLASVGTSSIAFGMKGKYKIDSSCFSMYNAGIHMIEHNYNASIFCQWKRYYKDDCQGKTKIGINVIASSYALGAAADELNKKEENIEEDEELDDDLLC</sequence>
<gene>
    <name evidence="1" type="ORF">FEM48_Zijuj09G0135700</name>
</gene>
<protein>
    <submittedName>
        <fullName evidence="1">Uncharacterized protein</fullName>
    </submittedName>
</protein>